<comment type="caution">
    <text evidence="2">The sequence shown here is derived from an EMBL/GenBank/DDBJ whole genome shotgun (WGS) entry which is preliminary data.</text>
</comment>
<dbReference type="SMART" id="SM00850">
    <property type="entry name" value="LytTR"/>
    <property type="match status" value="1"/>
</dbReference>
<dbReference type="PANTHER" id="PTHR37299">
    <property type="entry name" value="TRANSCRIPTIONAL REGULATOR-RELATED"/>
    <property type="match status" value="1"/>
</dbReference>
<evidence type="ECO:0000259" key="1">
    <source>
        <dbReference type="PROSITE" id="PS50930"/>
    </source>
</evidence>
<dbReference type="Proteomes" id="UP000308382">
    <property type="component" value="Unassembled WGS sequence"/>
</dbReference>
<dbReference type="PANTHER" id="PTHR37299:SF1">
    <property type="entry name" value="STAGE 0 SPORULATION PROTEIN A HOMOLOG"/>
    <property type="match status" value="1"/>
</dbReference>
<dbReference type="GO" id="GO:0003677">
    <property type="term" value="F:DNA binding"/>
    <property type="evidence" value="ECO:0007669"/>
    <property type="project" value="InterPro"/>
</dbReference>
<name>A0A5R8M722_9FLAO</name>
<evidence type="ECO:0000313" key="3">
    <source>
        <dbReference type="Proteomes" id="UP000308382"/>
    </source>
</evidence>
<feature type="domain" description="HTH LytTR-type" evidence="1">
    <location>
        <begin position="7"/>
        <end position="109"/>
    </location>
</feature>
<protein>
    <submittedName>
        <fullName evidence="2">LytTR family transcriptional regulator</fullName>
    </submittedName>
</protein>
<proteinExistence type="predicted"/>
<dbReference type="InterPro" id="IPR007492">
    <property type="entry name" value="LytTR_DNA-bd_dom"/>
</dbReference>
<dbReference type="Gene3D" id="2.40.50.1020">
    <property type="entry name" value="LytTr DNA-binding domain"/>
    <property type="match status" value="1"/>
</dbReference>
<reference evidence="2 3" key="1">
    <citation type="journal article" date="2017" name="Int. J. Syst. Evol. Microbiol.">
        <title>Maripseudobacter aurantiacus gen. nov., sp. nov., a novel member of the family Flavobacteriaceae isolated from a sedimentation basin.</title>
        <authorList>
            <person name="Chen C."/>
            <person name="Su Y."/>
            <person name="Tao T."/>
            <person name="Fu G."/>
            <person name="Zhang C."/>
            <person name="Sun C."/>
            <person name="Zhang X."/>
            <person name="Wu M."/>
        </authorList>
    </citation>
    <scope>NUCLEOTIDE SEQUENCE [LARGE SCALE GENOMIC DNA]</scope>
    <source>
        <strain evidence="3">CDA4</strain>
    </source>
</reference>
<dbReference type="AlphaFoldDB" id="A0A5R8M722"/>
<keyword evidence="3" id="KW-1185">Reference proteome</keyword>
<dbReference type="GO" id="GO:0000156">
    <property type="term" value="F:phosphorelay response regulator activity"/>
    <property type="evidence" value="ECO:0007669"/>
    <property type="project" value="InterPro"/>
</dbReference>
<dbReference type="OrthoDB" id="1446763at2"/>
<sequence length="119" mass="13892">MVNFSKIIIPEGKKKHLLNADEIKFIKADRYYVKIFCSNKKILVRITLKGIEELLPPNFLRINKSYIVNALFIESIEEKKSTSVVVMPNEQEFQVSEKYRKSFDNYFGTNNLSKKTLSP</sequence>
<accession>A0A5R8M722</accession>
<organism evidence="2 3">
    <name type="scientific">Maribacter aurantiacus</name>
    <dbReference type="NCBI Taxonomy" id="1882343"/>
    <lineage>
        <taxon>Bacteria</taxon>
        <taxon>Pseudomonadati</taxon>
        <taxon>Bacteroidota</taxon>
        <taxon>Flavobacteriia</taxon>
        <taxon>Flavobacteriales</taxon>
        <taxon>Flavobacteriaceae</taxon>
        <taxon>Maribacter</taxon>
    </lineage>
</organism>
<evidence type="ECO:0000313" key="2">
    <source>
        <dbReference type="EMBL" id="TLF45285.1"/>
    </source>
</evidence>
<dbReference type="PROSITE" id="PS50930">
    <property type="entry name" value="HTH_LYTTR"/>
    <property type="match status" value="1"/>
</dbReference>
<dbReference type="InterPro" id="IPR046947">
    <property type="entry name" value="LytR-like"/>
</dbReference>
<dbReference type="EMBL" id="VBUK01000003">
    <property type="protein sequence ID" value="TLF45285.1"/>
    <property type="molecule type" value="Genomic_DNA"/>
</dbReference>
<gene>
    <name evidence="2" type="ORF">FEK29_07830</name>
</gene>
<dbReference type="Pfam" id="PF04397">
    <property type="entry name" value="LytTR"/>
    <property type="match status" value="1"/>
</dbReference>
<dbReference type="RefSeq" id="WP_138257870.1">
    <property type="nucleotide sequence ID" value="NZ_VBUK01000003.1"/>
</dbReference>